<protein>
    <submittedName>
        <fullName evidence="1">Uncharacterized protein</fullName>
    </submittedName>
</protein>
<reference evidence="1" key="1">
    <citation type="submission" date="2023-02" db="EMBL/GenBank/DDBJ databases">
        <title>Colletotrichum kahawae CIFC_Que2 genome sequencing and assembly.</title>
        <authorList>
            <person name="Baroncelli R."/>
        </authorList>
    </citation>
    <scope>NUCLEOTIDE SEQUENCE</scope>
    <source>
        <strain evidence="1">CIFC_Que2</strain>
    </source>
</reference>
<organism evidence="1 2">
    <name type="scientific">Colletotrichum kahawae</name>
    <name type="common">Coffee berry disease fungus</name>
    <dbReference type="NCBI Taxonomy" id="34407"/>
    <lineage>
        <taxon>Eukaryota</taxon>
        <taxon>Fungi</taxon>
        <taxon>Dikarya</taxon>
        <taxon>Ascomycota</taxon>
        <taxon>Pezizomycotina</taxon>
        <taxon>Sordariomycetes</taxon>
        <taxon>Hypocreomycetidae</taxon>
        <taxon>Glomerellales</taxon>
        <taxon>Glomerellaceae</taxon>
        <taxon>Colletotrichum</taxon>
        <taxon>Colletotrichum gloeosporioides species complex</taxon>
    </lineage>
</organism>
<dbReference type="Proteomes" id="UP001281614">
    <property type="component" value="Unassembled WGS sequence"/>
</dbReference>
<dbReference type="EMBL" id="VYYT01000311">
    <property type="protein sequence ID" value="KAK2744550.1"/>
    <property type="molecule type" value="Genomic_DNA"/>
</dbReference>
<proteinExistence type="predicted"/>
<evidence type="ECO:0000313" key="2">
    <source>
        <dbReference type="Proteomes" id="UP001281614"/>
    </source>
</evidence>
<evidence type="ECO:0000313" key="1">
    <source>
        <dbReference type="EMBL" id="KAK2744550.1"/>
    </source>
</evidence>
<keyword evidence="2" id="KW-1185">Reference proteome</keyword>
<dbReference type="AlphaFoldDB" id="A0AAE0D260"/>
<accession>A0AAE0D260</accession>
<sequence length="45" mass="4998">MYLGAAYLVHFATRSIWSAPSDSNICGLIHSVLYKTTAKTGHMRQ</sequence>
<comment type="caution">
    <text evidence="1">The sequence shown here is derived from an EMBL/GenBank/DDBJ whole genome shotgun (WGS) entry which is preliminary data.</text>
</comment>
<name>A0AAE0D260_COLKA</name>
<gene>
    <name evidence="1" type="ORF">CKAH01_06807</name>
</gene>